<evidence type="ECO:0000313" key="15">
    <source>
        <dbReference type="EMBL" id="BDV31207.1"/>
    </source>
</evidence>
<keyword evidence="7" id="KW-0479">Metal-binding</keyword>
<keyword evidence="8" id="KW-0378">Hydrolase</keyword>
<evidence type="ECO:0000256" key="7">
    <source>
        <dbReference type="ARBA" id="ARBA00022723"/>
    </source>
</evidence>
<dbReference type="Gene3D" id="2.60.40.1730">
    <property type="entry name" value="tricorn interacting facor f3 domain"/>
    <property type="match status" value="1"/>
</dbReference>
<dbReference type="RefSeq" id="WP_263798207.1">
    <property type="nucleotide sequence ID" value="NZ_AP027141.1"/>
</dbReference>
<accession>A0ABM8DZV6</accession>
<evidence type="ECO:0000256" key="10">
    <source>
        <dbReference type="ARBA" id="ARBA00023049"/>
    </source>
</evidence>
<dbReference type="InterPro" id="IPR007110">
    <property type="entry name" value="Ig-like_dom"/>
</dbReference>
<comment type="similarity">
    <text evidence="3">Belongs to the peptidase M1 family.</text>
</comment>
<dbReference type="Proteomes" id="UP001317779">
    <property type="component" value="Chromosome"/>
</dbReference>
<protein>
    <recommendedName>
        <fullName evidence="5">Aminopeptidase N</fullName>
        <ecNumber evidence="4">3.4.11.2</ecNumber>
    </recommendedName>
    <alternativeName>
        <fullName evidence="11">Alanine aminopeptidase</fullName>
    </alternativeName>
    <alternativeName>
        <fullName evidence="12">Lysyl aminopeptidase</fullName>
    </alternativeName>
</protein>
<evidence type="ECO:0000256" key="8">
    <source>
        <dbReference type="ARBA" id="ARBA00022801"/>
    </source>
</evidence>
<evidence type="ECO:0000259" key="14">
    <source>
        <dbReference type="PROSITE" id="PS50835"/>
    </source>
</evidence>
<keyword evidence="9" id="KW-0862">Zinc</keyword>
<dbReference type="InterPro" id="IPR014782">
    <property type="entry name" value="Peptidase_M1_dom"/>
</dbReference>
<feature type="signal peptide" evidence="13">
    <location>
        <begin position="1"/>
        <end position="38"/>
    </location>
</feature>
<name>A0ABM8DZV6_9MICO</name>
<dbReference type="CDD" id="cd09603">
    <property type="entry name" value="M1_APN_like"/>
    <property type="match status" value="1"/>
</dbReference>
<keyword evidence="16" id="KW-1185">Reference proteome</keyword>
<dbReference type="InterPro" id="IPR042097">
    <property type="entry name" value="Aminopeptidase_N-like_N_sf"/>
</dbReference>
<dbReference type="PANTHER" id="PTHR11533">
    <property type="entry name" value="PROTEASE M1 ZINC METALLOPROTEASE"/>
    <property type="match status" value="1"/>
</dbReference>
<evidence type="ECO:0000256" key="12">
    <source>
        <dbReference type="ARBA" id="ARBA00031533"/>
    </source>
</evidence>
<sequence length="998" mass="102946">MATKSDVRGARLRRVLALSLPLLITGGTLVGLPAAAHAADEPIDGAHTSGDAMFPNVGNGGYDALHYDVDLAWTPDATQSGSYIAGSIVATSTMTAKAEVPLKSFSLDFEGLEIDAVTVNGVAATWERIVDPGTITFKLVVTPATPVSGEFTTEVRYHGTPSSHTDLDGSSEGWNRTSDGATFLGQPVGAMTGYPVNNTPSDKATYVFTLDVPTTLNTVAGTAPGTAAAVSNGELTAKTASEDGTRTTWEWTQTKPMASELALISIGRYDVIESQVTLSDGSAIPAWSFMEFGLSSANKTTITNRVGQLGTIIRNLETLYGPYPGKSTGVVVDSVPSGINYALETQDRSFFPSASSVGGNTLIHELVHQWYGDSVSPVTWTDIWINEGMATWGPTFYNSTAGFGTSTTQTETSYFNSWNNSASTSANWAIAPGGQTDSAELYSYQTYTRGAQFWEALKTAIGDTAFFSLIKKWQTDNAGTSKSGADLKDLAEELSGRDLTAFYQDWILDADKPAWPEKLSVTLAAAGGAPVERGDTVTYTLTAANTGRVPLATSVVTVDLSEVLDAATIDAAALPAGLTLNGTTLTWAVPATATAASSTASFAAVVSDDASGTELTATARVATLGGTCATCASSLEIATYDVASAAPVISGTAAYGSTLTAVTDGWTEGTAFAYQWALDETPVEGATDPTFVIPATAVGKTVTVTVTGSKEHFSPVTLTSDPTDAVVTAPFTASPVPTIAGSAVFGTTLTASAGVWDEGAELAYEWLRDGEAISGATGASYTLGLADLGSRISVAVTGTKPGFTTVTRTSAATAPVVTASLSSKATATILGSAVYGKKLTATVSGWDDSTSLTFRWLRDGVAIGGAVGTSYTLTSKDIGARISFVVAGVKPGYATKIISSTATAKVAALSFPSAATVKITGTVKAGKTLSAALSGWPAVSKKVSYSWYVDGKKVSSASTLTLANSHVGKKVYVKVTVAAANYTSKTVTSKVTGKVAKR</sequence>
<feature type="domain" description="Ig-like" evidence="14">
    <location>
        <begin position="815"/>
        <end position="860"/>
    </location>
</feature>
<keyword evidence="13" id="KW-0732">Signal</keyword>
<evidence type="ECO:0000256" key="4">
    <source>
        <dbReference type="ARBA" id="ARBA00012564"/>
    </source>
</evidence>
<dbReference type="SUPFAM" id="SSF63737">
    <property type="entry name" value="Leukotriene A4 hydrolase N-terminal domain"/>
    <property type="match status" value="1"/>
</dbReference>
<organism evidence="15 16">
    <name type="scientific">Microbacterium terricola</name>
    <dbReference type="NCBI Taxonomy" id="344163"/>
    <lineage>
        <taxon>Bacteria</taxon>
        <taxon>Bacillati</taxon>
        <taxon>Actinomycetota</taxon>
        <taxon>Actinomycetes</taxon>
        <taxon>Micrococcales</taxon>
        <taxon>Microbacteriaceae</taxon>
        <taxon>Microbacterium</taxon>
    </lineage>
</organism>
<gene>
    <name evidence="15" type="ORF">Microterr_18670</name>
</gene>
<reference evidence="15 16" key="1">
    <citation type="submission" date="2022-12" db="EMBL/GenBank/DDBJ databases">
        <title>Microbacterium terricola strain KV-448 chromosome, complete genome.</title>
        <authorList>
            <person name="Oshima T."/>
            <person name="Moriya T."/>
            <person name="Bessho Y."/>
        </authorList>
    </citation>
    <scope>NUCLEOTIDE SEQUENCE [LARGE SCALE GENOMIC DNA]</scope>
    <source>
        <strain evidence="15 16">KV-448</strain>
    </source>
</reference>
<proteinExistence type="inferred from homology"/>
<evidence type="ECO:0000256" key="1">
    <source>
        <dbReference type="ARBA" id="ARBA00000098"/>
    </source>
</evidence>
<keyword evidence="10" id="KW-0482">Metalloprotease</keyword>
<keyword evidence="6" id="KW-0645">Protease</keyword>
<evidence type="ECO:0000256" key="6">
    <source>
        <dbReference type="ARBA" id="ARBA00022670"/>
    </source>
</evidence>
<dbReference type="EC" id="3.4.11.2" evidence="4"/>
<dbReference type="InterPro" id="IPR027268">
    <property type="entry name" value="Peptidase_M4/M1_CTD_sf"/>
</dbReference>
<dbReference type="Gene3D" id="2.60.40.2700">
    <property type="match status" value="4"/>
</dbReference>
<evidence type="ECO:0000256" key="13">
    <source>
        <dbReference type="SAM" id="SignalP"/>
    </source>
</evidence>
<dbReference type="Pfam" id="PF01433">
    <property type="entry name" value="Peptidase_M1"/>
    <property type="match status" value="1"/>
</dbReference>
<comment type="cofactor">
    <cofactor evidence="2">
        <name>Zn(2+)</name>
        <dbReference type="ChEBI" id="CHEBI:29105"/>
    </cofactor>
</comment>
<dbReference type="InterPro" id="IPR050344">
    <property type="entry name" value="Peptidase_M1_aminopeptidases"/>
</dbReference>
<comment type="catalytic activity">
    <reaction evidence="1">
        <text>Release of an N-terminal amino acid, Xaa-|-Yaa- from a peptide, amide or arylamide. Xaa is preferably Ala, but may be most amino acids including Pro (slow action). When a terminal hydrophobic residue is followed by a prolyl residue, the two may be released as an intact Xaa-Pro dipeptide.</text>
        <dbReference type="EC" id="3.4.11.2"/>
    </reaction>
</comment>
<dbReference type="PRINTS" id="PR00756">
    <property type="entry name" value="ALADIPTASE"/>
</dbReference>
<evidence type="ECO:0000256" key="9">
    <source>
        <dbReference type="ARBA" id="ARBA00022833"/>
    </source>
</evidence>
<evidence type="ECO:0000256" key="2">
    <source>
        <dbReference type="ARBA" id="ARBA00001947"/>
    </source>
</evidence>
<feature type="chain" id="PRO_5045391264" description="Aminopeptidase N" evidence="13">
    <location>
        <begin position="39"/>
        <end position="998"/>
    </location>
</feature>
<dbReference type="PROSITE" id="PS50835">
    <property type="entry name" value="IG_LIKE"/>
    <property type="match status" value="1"/>
</dbReference>
<evidence type="ECO:0000256" key="3">
    <source>
        <dbReference type="ARBA" id="ARBA00010136"/>
    </source>
</evidence>
<dbReference type="InterPro" id="IPR001930">
    <property type="entry name" value="Peptidase_M1"/>
</dbReference>
<evidence type="ECO:0000313" key="16">
    <source>
        <dbReference type="Proteomes" id="UP001317779"/>
    </source>
</evidence>
<dbReference type="EMBL" id="AP027141">
    <property type="protein sequence ID" value="BDV31207.1"/>
    <property type="molecule type" value="Genomic_DNA"/>
</dbReference>
<dbReference type="Gene3D" id="1.10.390.10">
    <property type="entry name" value="Neutral Protease Domain 2"/>
    <property type="match status" value="1"/>
</dbReference>
<evidence type="ECO:0000256" key="11">
    <source>
        <dbReference type="ARBA" id="ARBA00029811"/>
    </source>
</evidence>
<dbReference type="PANTHER" id="PTHR11533:SF297">
    <property type="entry name" value="AMINOPEPTIDASE N"/>
    <property type="match status" value="1"/>
</dbReference>
<dbReference type="SUPFAM" id="SSF55486">
    <property type="entry name" value="Metalloproteases ('zincins'), catalytic domain"/>
    <property type="match status" value="1"/>
</dbReference>
<evidence type="ECO:0000256" key="5">
    <source>
        <dbReference type="ARBA" id="ARBA00015611"/>
    </source>
</evidence>